<feature type="compositionally biased region" description="Low complexity" evidence="6">
    <location>
        <begin position="323"/>
        <end position="334"/>
    </location>
</feature>
<keyword evidence="3" id="KW-0808">Transferase</keyword>
<feature type="region of interest" description="Disordered" evidence="6">
    <location>
        <begin position="146"/>
        <end position="168"/>
    </location>
</feature>
<name>A0AAD5TFI2_9FUNG</name>
<dbReference type="FunFam" id="3.30.2410.10:FF:000003">
    <property type="entry name" value="probable E3 ubiquitin-protein ligase HERC4 isoform X1"/>
    <property type="match status" value="1"/>
</dbReference>
<dbReference type="GO" id="GO:0061630">
    <property type="term" value="F:ubiquitin protein ligase activity"/>
    <property type="evidence" value="ECO:0007669"/>
    <property type="project" value="UniProtKB-EC"/>
</dbReference>
<evidence type="ECO:0000256" key="5">
    <source>
        <dbReference type="PROSITE-ProRule" id="PRU00104"/>
    </source>
</evidence>
<feature type="compositionally biased region" description="Polar residues" evidence="6">
    <location>
        <begin position="9"/>
        <end position="44"/>
    </location>
</feature>
<keyword evidence="4 5" id="KW-0833">Ubl conjugation pathway</keyword>
<evidence type="ECO:0000313" key="9">
    <source>
        <dbReference type="Proteomes" id="UP001212152"/>
    </source>
</evidence>
<dbReference type="InterPro" id="IPR035983">
    <property type="entry name" value="Hect_E3_ubiquitin_ligase"/>
</dbReference>
<organism evidence="8 9">
    <name type="scientific">Geranomyces variabilis</name>
    <dbReference type="NCBI Taxonomy" id="109894"/>
    <lineage>
        <taxon>Eukaryota</taxon>
        <taxon>Fungi</taxon>
        <taxon>Fungi incertae sedis</taxon>
        <taxon>Chytridiomycota</taxon>
        <taxon>Chytridiomycota incertae sedis</taxon>
        <taxon>Chytridiomycetes</taxon>
        <taxon>Spizellomycetales</taxon>
        <taxon>Powellomycetaceae</taxon>
        <taxon>Geranomyces</taxon>
    </lineage>
</organism>
<evidence type="ECO:0000256" key="3">
    <source>
        <dbReference type="ARBA" id="ARBA00022679"/>
    </source>
</evidence>
<dbReference type="InterPro" id="IPR042556">
    <property type="entry name" value="AZUL_sf"/>
</dbReference>
<evidence type="ECO:0000256" key="2">
    <source>
        <dbReference type="ARBA" id="ARBA00012485"/>
    </source>
</evidence>
<evidence type="ECO:0000256" key="6">
    <source>
        <dbReference type="SAM" id="MobiDB-lite"/>
    </source>
</evidence>
<protein>
    <recommendedName>
        <fullName evidence="2">HECT-type E3 ubiquitin transferase</fullName>
        <ecNumber evidence="2">2.3.2.26</ecNumber>
    </recommendedName>
</protein>
<dbReference type="InterPro" id="IPR000569">
    <property type="entry name" value="HECT_dom"/>
</dbReference>
<dbReference type="GO" id="GO:0000209">
    <property type="term" value="P:protein polyubiquitination"/>
    <property type="evidence" value="ECO:0007669"/>
    <property type="project" value="InterPro"/>
</dbReference>
<accession>A0AAD5TFI2</accession>
<dbReference type="Proteomes" id="UP001212152">
    <property type="component" value="Unassembled WGS sequence"/>
</dbReference>
<dbReference type="CDD" id="cd00078">
    <property type="entry name" value="HECTc"/>
    <property type="match status" value="1"/>
</dbReference>
<reference evidence="8" key="1">
    <citation type="submission" date="2020-05" db="EMBL/GenBank/DDBJ databases">
        <title>Phylogenomic resolution of chytrid fungi.</title>
        <authorList>
            <person name="Stajich J.E."/>
            <person name="Amses K."/>
            <person name="Simmons R."/>
            <person name="Seto K."/>
            <person name="Myers J."/>
            <person name="Bonds A."/>
            <person name="Quandt C.A."/>
            <person name="Barry K."/>
            <person name="Liu P."/>
            <person name="Grigoriev I."/>
            <person name="Longcore J.E."/>
            <person name="James T.Y."/>
        </authorList>
    </citation>
    <scope>NUCLEOTIDE SEQUENCE</scope>
    <source>
        <strain evidence="8">JEL0379</strain>
    </source>
</reference>
<dbReference type="AlphaFoldDB" id="A0AAD5TFI2"/>
<evidence type="ECO:0000256" key="4">
    <source>
        <dbReference type="ARBA" id="ARBA00022786"/>
    </source>
</evidence>
<dbReference type="PANTHER" id="PTHR45700:SF8">
    <property type="entry name" value="HECT-TYPE E3 UBIQUITIN TRANSFERASE"/>
    <property type="match status" value="1"/>
</dbReference>
<dbReference type="Pfam" id="PF16558">
    <property type="entry name" value="AZUL"/>
    <property type="match status" value="1"/>
</dbReference>
<sequence length="1035" mass="114489">MAGAGFIGGSQSVLPADSSPPQGLPRSTSFQAALNDPSLSSSLQDAAPKRSYTHPNSPANSSRIKFEKAVRRYYHQLLTGCGDETCSHKLCASSKLGPRLSPDAAAIMAVQLASRPRHFFCPRIPLEPEAAMPSHLPVNSLSALWSGSTPPASPNAPRQARMEQSNAQPNTKPLCALARGGHLGNVNARTFLSSLLSASPFARVFNTSTSDASTMRRAHSTSDVDDVHHDNHIQENAKPKIDAATLVSVSTPAEQTLSKGLRPFEEGGMLGLKLLTKLGHEPPDTLSARSRSSTDLPSLMAACGSFPKHAAIPGIVPDPPSQPLSRAASRSSLLEQDSGSENLPNPRAMSLENASSAAHAVNEEPQLSLRYLTLPLLKSTLATYSISGQTGDTKFLANSLRTVFSDSDALNRSFLDDGDASKPRHPSGLDLGAVREAYALIATLPKDTFLRPLANAIEILLARLRLNATKLQTAPTEKWRQLLILLENPLLRDRSYHDSLLSKMCQVIGSMRAKTRTLFINWLAQYDSVAFHNLVDMFQSYVVDHFQHNPQPDDAIVAAVKTLALLYKANEAAQPAPHVEISVFYNDELHRKLNFKEQYRIWKRTLENGAANVTEFSYFNYPFLFDPVAKTRIMHIDAMVQMSLEFEDAFVHQALVVHAQKFLQDSPSVTQLEEDLKGRSNPFLVLEIRRDRLVADVLDQLRQKGADLKKPLKVRFVGGGEEGMDQGGVQKEFFQVIMNMLLDPSYGMFTYDEDTRYSWINGASLESEQEFELVGSIVGLALYNGVILDVHFPRVMYKRLLDEAPNLEDIKEGWPALGKGLQQLLDWTDGDVGDVFVRTFEISYEVYGIVKNFPLVDGGEDLIVTNQDREKYVDLYIHHFVVESTRRQFTAFRRGFHKICGGRALKMCRPSELELLLCGVATDDLDFCELEAGAGYDDGYEPGHPVIVWFWHIVHSMDVDHKKKLLNFVTASDRVPLNGLGGLTFVVQRNGPDTNRLPTSLTCFGRLLLPEYATKEKLEDRLITAIENAKGFGLV</sequence>
<evidence type="ECO:0000259" key="7">
    <source>
        <dbReference type="PROSITE" id="PS50237"/>
    </source>
</evidence>
<feature type="region of interest" description="Disordered" evidence="6">
    <location>
        <begin position="1"/>
        <end position="61"/>
    </location>
</feature>
<proteinExistence type="predicted"/>
<dbReference type="InterPro" id="IPR044611">
    <property type="entry name" value="E3A/B/C-like"/>
</dbReference>
<dbReference type="EMBL" id="JADGJQ010000054">
    <property type="protein sequence ID" value="KAJ3175238.1"/>
    <property type="molecule type" value="Genomic_DNA"/>
</dbReference>
<dbReference type="Gene3D" id="3.30.2410.10">
    <property type="entry name" value="Hect, E3 ligase catalytic domain"/>
    <property type="match status" value="1"/>
</dbReference>
<dbReference type="SUPFAM" id="SSF56204">
    <property type="entry name" value="Hect, E3 ligase catalytic domain"/>
    <property type="match status" value="1"/>
</dbReference>
<feature type="active site" description="Glycyl thioester intermediate" evidence="5">
    <location>
        <position position="1003"/>
    </location>
</feature>
<evidence type="ECO:0000313" key="8">
    <source>
        <dbReference type="EMBL" id="KAJ3175238.1"/>
    </source>
</evidence>
<keyword evidence="9" id="KW-1185">Reference proteome</keyword>
<comment type="catalytic activity">
    <reaction evidence="1">
        <text>S-ubiquitinyl-[E2 ubiquitin-conjugating enzyme]-L-cysteine + [acceptor protein]-L-lysine = [E2 ubiquitin-conjugating enzyme]-L-cysteine + N(6)-ubiquitinyl-[acceptor protein]-L-lysine.</text>
        <dbReference type="EC" id="2.3.2.26"/>
    </reaction>
</comment>
<dbReference type="Pfam" id="PF00632">
    <property type="entry name" value="HECT"/>
    <property type="match status" value="1"/>
</dbReference>
<comment type="caution">
    <text evidence="8">The sequence shown here is derived from an EMBL/GenBank/DDBJ whole genome shotgun (WGS) entry which is preliminary data.</text>
</comment>
<feature type="region of interest" description="Disordered" evidence="6">
    <location>
        <begin position="311"/>
        <end position="348"/>
    </location>
</feature>
<dbReference type="InterPro" id="IPR032353">
    <property type="entry name" value="AZUL"/>
</dbReference>
<gene>
    <name evidence="8" type="ORF">HDU87_006320</name>
</gene>
<evidence type="ECO:0000256" key="1">
    <source>
        <dbReference type="ARBA" id="ARBA00000885"/>
    </source>
</evidence>
<dbReference type="PANTHER" id="PTHR45700">
    <property type="entry name" value="UBIQUITIN-PROTEIN LIGASE E3C"/>
    <property type="match status" value="1"/>
</dbReference>
<dbReference type="EC" id="2.3.2.26" evidence="2"/>
<dbReference type="Gene3D" id="3.90.1750.10">
    <property type="entry name" value="Hect, E3 ligase catalytic domains"/>
    <property type="match status" value="1"/>
</dbReference>
<feature type="domain" description="HECT" evidence="7">
    <location>
        <begin position="704"/>
        <end position="1035"/>
    </location>
</feature>
<dbReference type="Gene3D" id="3.30.2160.10">
    <property type="entry name" value="Hect, E3 ligase catalytic domain"/>
    <property type="match status" value="1"/>
</dbReference>
<dbReference type="PROSITE" id="PS50237">
    <property type="entry name" value="HECT"/>
    <property type="match status" value="1"/>
</dbReference>
<dbReference type="SMART" id="SM00119">
    <property type="entry name" value="HECTc"/>
    <property type="match status" value="1"/>
</dbReference>
<dbReference type="Gene3D" id="6.10.130.10">
    <property type="entry name" value="Ubiquitin-protein ligase E3A, N-terminal zinc-binding domain (AZUL)"/>
    <property type="match status" value="1"/>
</dbReference>